<evidence type="ECO:0000313" key="2">
    <source>
        <dbReference type="Proteomes" id="UP000299102"/>
    </source>
</evidence>
<dbReference type="EMBL" id="BGZK01003736">
    <property type="protein sequence ID" value="GBP04146.1"/>
    <property type="molecule type" value="Genomic_DNA"/>
</dbReference>
<proteinExistence type="predicted"/>
<protein>
    <submittedName>
        <fullName evidence="1">Uncharacterized protein</fullName>
    </submittedName>
</protein>
<evidence type="ECO:0000313" key="1">
    <source>
        <dbReference type="EMBL" id="GBP04146.1"/>
    </source>
</evidence>
<dbReference type="Proteomes" id="UP000299102">
    <property type="component" value="Unassembled WGS sequence"/>
</dbReference>
<sequence>MSNASFKHLPFVRAAASKQADFLCLRMRDSEVRQGNRDSGALVTCAFRGYSARPEQFSKRTHRITVVDRYRCVLSEDGCRLNALLITLSWSVLGGVAYDVHLDITYRAFLYTYLACDGPSDIGNTYDDFCGVSSFICIQFHKFAAVGIIVVVLYDVNRLRSTRASFLCRPRFVLPLFSISMEALHWSAILFKKFDNITSSGSSVS</sequence>
<dbReference type="AlphaFoldDB" id="A0A4C1SQF2"/>
<organism evidence="1 2">
    <name type="scientific">Eumeta variegata</name>
    <name type="common">Bagworm moth</name>
    <name type="synonym">Eumeta japonica</name>
    <dbReference type="NCBI Taxonomy" id="151549"/>
    <lineage>
        <taxon>Eukaryota</taxon>
        <taxon>Metazoa</taxon>
        <taxon>Ecdysozoa</taxon>
        <taxon>Arthropoda</taxon>
        <taxon>Hexapoda</taxon>
        <taxon>Insecta</taxon>
        <taxon>Pterygota</taxon>
        <taxon>Neoptera</taxon>
        <taxon>Endopterygota</taxon>
        <taxon>Lepidoptera</taxon>
        <taxon>Glossata</taxon>
        <taxon>Ditrysia</taxon>
        <taxon>Tineoidea</taxon>
        <taxon>Psychidae</taxon>
        <taxon>Oiketicinae</taxon>
        <taxon>Eumeta</taxon>
    </lineage>
</organism>
<keyword evidence="2" id="KW-1185">Reference proteome</keyword>
<reference evidence="1 2" key="1">
    <citation type="journal article" date="2019" name="Commun. Biol.">
        <title>The bagworm genome reveals a unique fibroin gene that provides high tensile strength.</title>
        <authorList>
            <person name="Kono N."/>
            <person name="Nakamura H."/>
            <person name="Ohtoshi R."/>
            <person name="Tomita M."/>
            <person name="Numata K."/>
            <person name="Arakawa K."/>
        </authorList>
    </citation>
    <scope>NUCLEOTIDE SEQUENCE [LARGE SCALE GENOMIC DNA]</scope>
</reference>
<name>A0A4C1SQF2_EUMVA</name>
<accession>A0A4C1SQF2</accession>
<gene>
    <name evidence="1" type="ORF">EVAR_68533_1</name>
</gene>
<comment type="caution">
    <text evidence="1">The sequence shown here is derived from an EMBL/GenBank/DDBJ whole genome shotgun (WGS) entry which is preliminary data.</text>
</comment>